<dbReference type="InterPro" id="IPR018490">
    <property type="entry name" value="cNMP-bd_dom_sf"/>
</dbReference>
<dbReference type="GO" id="GO:0016020">
    <property type="term" value="C:membrane"/>
    <property type="evidence" value="ECO:0007669"/>
    <property type="project" value="UniProtKB-SubCell"/>
</dbReference>
<dbReference type="Proteomes" id="UP000327013">
    <property type="component" value="Chromosome 8"/>
</dbReference>
<dbReference type="EMBL" id="CM017328">
    <property type="protein sequence ID" value="KAE8123946.1"/>
    <property type="molecule type" value="Genomic_DNA"/>
</dbReference>
<keyword evidence="2" id="KW-0407">Ion channel</keyword>
<evidence type="ECO:0000256" key="2">
    <source>
        <dbReference type="ARBA" id="ARBA00023303"/>
    </source>
</evidence>
<dbReference type="PROSITE" id="PS50042">
    <property type="entry name" value="CNMP_BINDING_3"/>
    <property type="match status" value="1"/>
</dbReference>
<feature type="region of interest" description="Disordered" evidence="3">
    <location>
        <begin position="240"/>
        <end position="273"/>
    </location>
</feature>
<dbReference type="PANTHER" id="PTHR45651:SF68">
    <property type="entry name" value="ION TRANSPORT DOMAIN-CONTAINING PROTEIN"/>
    <property type="match status" value="1"/>
</dbReference>
<dbReference type="SUPFAM" id="SSF51206">
    <property type="entry name" value="cAMP-binding domain-like"/>
    <property type="match status" value="1"/>
</dbReference>
<feature type="domain" description="Cyclic nucleotide-binding" evidence="4">
    <location>
        <begin position="104"/>
        <end position="188"/>
    </location>
</feature>
<dbReference type="CDD" id="cd00038">
    <property type="entry name" value="CAP_ED"/>
    <property type="match status" value="1"/>
</dbReference>
<protein>
    <recommendedName>
        <fullName evidence="4">Cyclic nucleotide-binding domain-containing protein</fullName>
    </recommendedName>
</protein>
<keyword evidence="1" id="KW-0813">Transport</keyword>
<evidence type="ECO:0000256" key="1">
    <source>
        <dbReference type="ARBA" id="ARBA00023286"/>
    </source>
</evidence>
<proteinExistence type="predicted"/>
<evidence type="ECO:0000313" key="6">
    <source>
        <dbReference type="Proteomes" id="UP000327013"/>
    </source>
</evidence>
<dbReference type="Gene3D" id="2.60.120.10">
    <property type="entry name" value="Jelly Rolls"/>
    <property type="match status" value="1"/>
</dbReference>
<reference evidence="5 6" key="1">
    <citation type="submission" date="2019-06" db="EMBL/GenBank/DDBJ databases">
        <title>A chromosomal-level reference genome of Carpinus fangiana (Coryloideae, Betulaceae).</title>
        <authorList>
            <person name="Yang X."/>
            <person name="Wang Z."/>
            <person name="Zhang L."/>
            <person name="Hao G."/>
            <person name="Liu J."/>
            <person name="Yang Y."/>
        </authorList>
    </citation>
    <scope>NUCLEOTIDE SEQUENCE [LARGE SCALE GENOMIC DNA]</scope>
    <source>
        <strain evidence="5">Cfa_2016G</strain>
        <tissue evidence="5">Leaf</tissue>
    </source>
</reference>
<dbReference type="OrthoDB" id="421226at2759"/>
<keyword evidence="1" id="KW-0406">Ion transport</keyword>
<feature type="compositionally biased region" description="Basic and acidic residues" evidence="3">
    <location>
        <begin position="255"/>
        <end position="273"/>
    </location>
</feature>
<keyword evidence="6" id="KW-1185">Reference proteome</keyword>
<name>A0A5N6RNC0_9ROSI</name>
<evidence type="ECO:0000256" key="3">
    <source>
        <dbReference type="SAM" id="MobiDB-lite"/>
    </source>
</evidence>
<dbReference type="InterPro" id="IPR000595">
    <property type="entry name" value="cNMP-bd_dom"/>
</dbReference>
<evidence type="ECO:0000313" key="5">
    <source>
        <dbReference type="EMBL" id="KAE8123946.1"/>
    </source>
</evidence>
<dbReference type="PANTHER" id="PTHR45651">
    <property type="entry name" value="CYCLIC NUCLEOTIDE-GATED ION CHANNEL 15-RELATED-RELATED"/>
    <property type="match status" value="1"/>
</dbReference>
<organism evidence="5 6">
    <name type="scientific">Carpinus fangiana</name>
    <dbReference type="NCBI Taxonomy" id="176857"/>
    <lineage>
        <taxon>Eukaryota</taxon>
        <taxon>Viridiplantae</taxon>
        <taxon>Streptophyta</taxon>
        <taxon>Embryophyta</taxon>
        <taxon>Tracheophyta</taxon>
        <taxon>Spermatophyta</taxon>
        <taxon>Magnoliopsida</taxon>
        <taxon>eudicotyledons</taxon>
        <taxon>Gunneridae</taxon>
        <taxon>Pentapetalae</taxon>
        <taxon>rosids</taxon>
        <taxon>fabids</taxon>
        <taxon>Fagales</taxon>
        <taxon>Betulaceae</taxon>
        <taxon>Carpinus</taxon>
    </lineage>
</organism>
<dbReference type="GO" id="GO:0034220">
    <property type="term" value="P:monoatomic ion transmembrane transport"/>
    <property type="evidence" value="ECO:0007669"/>
    <property type="project" value="UniProtKB-KW"/>
</dbReference>
<dbReference type="AlphaFoldDB" id="A0A5N6RNC0"/>
<sequence>MQMATEKAAKKVEMEVEKKKMEARKEEEIRIKMIPIRLEIESWMARDHLPDNMKGRIINCIQHRLEQKKDFDIEKPILHLSKDLITEITRHICLPLLKKVVQNLAIQGDQNLLEPICESLKPKYYNEDSYILQEGEPLMMLFITQGSVCCFKTSRGDNSMGTDSDAQYIEKGEIWGEELLEWGFNRSSAHKKWVPISTKTVKTTSKVEAFALTAKDLKNLVPMHIRAAEATKEFVKGVFRTHSSKENKNGNSPKMSERKGTSRLLEDGAPKSC</sequence>
<gene>
    <name evidence="5" type="ORF">FH972_018861</name>
</gene>
<dbReference type="Gene3D" id="1.10.287.630">
    <property type="entry name" value="Helix hairpin bin"/>
    <property type="match status" value="1"/>
</dbReference>
<keyword evidence="1" id="KW-1071">Ligand-gated ion channel</keyword>
<evidence type="ECO:0000259" key="4">
    <source>
        <dbReference type="PROSITE" id="PS50042"/>
    </source>
</evidence>
<dbReference type="InterPro" id="IPR014710">
    <property type="entry name" value="RmlC-like_jellyroll"/>
</dbReference>
<accession>A0A5N6RNC0</accession>